<sequence>MSNFQQQNEKILTACKTGDQQTLQALFSELDIGPNQPRNMWNFDGSLEADQHTPPVNDMLHAAIRGEQIDMVNFLSSTFPKLNMNSGPLVWAIDTGNVELVEAICKIHPAAANGAYQHMNNLAYACFEPKNAEIVRVLLQYGADPNKPAEHTPPFSNVSYAVAGGMPLSTFEQFFDHGYLFNDGWAVRRAIECKRADVLEVLFARGGQLPTVALDSKEALIKLALEQDKSSEMVDVIERGYPEFPKKKKGLVNMIVGKLRS</sequence>
<dbReference type="GeneID" id="63837539"/>
<dbReference type="OrthoDB" id="20872at2759"/>
<reference evidence="1" key="1">
    <citation type="journal article" date="2020" name="Phytopathology">
        <title>Genome sequence of the chestnut blight fungus Cryphonectria parasitica EP155: A fundamental resource for an archetypical invasive plant pathogen.</title>
        <authorList>
            <person name="Crouch J.A."/>
            <person name="Dawe A."/>
            <person name="Aerts A."/>
            <person name="Barry K."/>
            <person name="Churchill A.C.L."/>
            <person name="Grimwood J."/>
            <person name="Hillman B."/>
            <person name="Milgroom M.G."/>
            <person name="Pangilinan J."/>
            <person name="Smith M."/>
            <person name="Salamov A."/>
            <person name="Schmutz J."/>
            <person name="Yadav J."/>
            <person name="Grigoriev I.V."/>
            <person name="Nuss D."/>
        </authorList>
    </citation>
    <scope>NUCLEOTIDE SEQUENCE</scope>
    <source>
        <strain evidence="1">EP155</strain>
    </source>
</reference>
<protein>
    <recommendedName>
        <fullName evidence="3">Ankyrin repeat domain-containing protein</fullName>
    </recommendedName>
</protein>
<dbReference type="InterPro" id="IPR036770">
    <property type="entry name" value="Ankyrin_rpt-contain_sf"/>
</dbReference>
<evidence type="ECO:0000313" key="2">
    <source>
        <dbReference type="Proteomes" id="UP000803844"/>
    </source>
</evidence>
<dbReference type="AlphaFoldDB" id="A0A9P4Y2I2"/>
<accession>A0A9P4Y2I2</accession>
<organism evidence="1 2">
    <name type="scientific">Cryphonectria parasitica (strain ATCC 38755 / EP155)</name>
    <dbReference type="NCBI Taxonomy" id="660469"/>
    <lineage>
        <taxon>Eukaryota</taxon>
        <taxon>Fungi</taxon>
        <taxon>Dikarya</taxon>
        <taxon>Ascomycota</taxon>
        <taxon>Pezizomycotina</taxon>
        <taxon>Sordariomycetes</taxon>
        <taxon>Sordariomycetidae</taxon>
        <taxon>Diaporthales</taxon>
        <taxon>Cryphonectriaceae</taxon>
        <taxon>Cryphonectria-Endothia species complex</taxon>
        <taxon>Cryphonectria</taxon>
    </lineage>
</organism>
<dbReference type="Gene3D" id="1.25.40.20">
    <property type="entry name" value="Ankyrin repeat-containing domain"/>
    <property type="match status" value="1"/>
</dbReference>
<dbReference type="RefSeq" id="XP_040776332.1">
    <property type="nucleotide sequence ID" value="XM_040920410.1"/>
</dbReference>
<comment type="caution">
    <text evidence="1">The sequence shown here is derived from an EMBL/GenBank/DDBJ whole genome shotgun (WGS) entry which is preliminary data.</text>
</comment>
<dbReference type="Pfam" id="PF12796">
    <property type="entry name" value="Ank_2"/>
    <property type="match status" value="1"/>
</dbReference>
<dbReference type="SMART" id="SM00248">
    <property type="entry name" value="ANK"/>
    <property type="match status" value="2"/>
</dbReference>
<dbReference type="EMBL" id="MU032347">
    <property type="protein sequence ID" value="KAF3765371.1"/>
    <property type="molecule type" value="Genomic_DNA"/>
</dbReference>
<dbReference type="Proteomes" id="UP000803844">
    <property type="component" value="Unassembled WGS sequence"/>
</dbReference>
<keyword evidence="2" id="KW-1185">Reference proteome</keyword>
<dbReference type="InterPro" id="IPR002110">
    <property type="entry name" value="Ankyrin_rpt"/>
</dbReference>
<gene>
    <name evidence="1" type="ORF">M406DRAFT_329286</name>
</gene>
<evidence type="ECO:0008006" key="3">
    <source>
        <dbReference type="Google" id="ProtNLM"/>
    </source>
</evidence>
<dbReference type="SUPFAM" id="SSF48403">
    <property type="entry name" value="Ankyrin repeat"/>
    <property type="match status" value="1"/>
</dbReference>
<proteinExistence type="predicted"/>
<evidence type="ECO:0000313" key="1">
    <source>
        <dbReference type="EMBL" id="KAF3765371.1"/>
    </source>
</evidence>
<name>A0A9P4Y2I2_CRYP1</name>